<keyword evidence="2" id="KW-1185">Reference proteome</keyword>
<reference evidence="1" key="1">
    <citation type="submission" date="2023-04" db="EMBL/GenBank/DDBJ databases">
        <title>Draft Genome sequencing of Naganishia species isolated from polar environments using Oxford Nanopore Technology.</title>
        <authorList>
            <person name="Leo P."/>
            <person name="Venkateswaran K."/>
        </authorList>
    </citation>
    <scope>NUCLEOTIDE SEQUENCE</scope>
    <source>
        <strain evidence="1">MNA-CCFEE 5262</strain>
    </source>
</reference>
<accession>A0ACC2W2U3</accession>
<dbReference type="Proteomes" id="UP001230649">
    <property type="component" value="Unassembled WGS sequence"/>
</dbReference>
<protein>
    <submittedName>
        <fullName evidence="1">Uncharacterized protein</fullName>
    </submittedName>
</protein>
<organism evidence="1 2">
    <name type="scientific">Naganishia adeliensis</name>
    <dbReference type="NCBI Taxonomy" id="92952"/>
    <lineage>
        <taxon>Eukaryota</taxon>
        <taxon>Fungi</taxon>
        <taxon>Dikarya</taxon>
        <taxon>Basidiomycota</taxon>
        <taxon>Agaricomycotina</taxon>
        <taxon>Tremellomycetes</taxon>
        <taxon>Filobasidiales</taxon>
        <taxon>Filobasidiaceae</taxon>
        <taxon>Naganishia</taxon>
    </lineage>
</organism>
<gene>
    <name evidence="1" type="ORF">QFC20_004088</name>
</gene>
<evidence type="ECO:0000313" key="1">
    <source>
        <dbReference type="EMBL" id="KAJ9106028.1"/>
    </source>
</evidence>
<evidence type="ECO:0000313" key="2">
    <source>
        <dbReference type="Proteomes" id="UP001230649"/>
    </source>
</evidence>
<name>A0ACC2W2U3_9TREE</name>
<proteinExistence type="predicted"/>
<comment type="caution">
    <text evidence="1">The sequence shown here is derived from an EMBL/GenBank/DDBJ whole genome shotgun (WGS) entry which is preliminary data.</text>
</comment>
<dbReference type="EMBL" id="JASBWS010000044">
    <property type="protein sequence ID" value="KAJ9106028.1"/>
    <property type="molecule type" value="Genomic_DNA"/>
</dbReference>
<sequence>MESRSTSPRGRKRDRLGNEISSSAAGALSPSPRSGANTPSASATSRRPPAEEEEPRYVGDPSYLEDFRKTQIYLQLLAYRRQAQRATSLLEQQTEKLHAVEANARALAGFWQEVERCARYQPHEGSSVDDAVLEDLKVDTIYTPHLETELSDRFQSLKSVLGTILTSTPTSTLQAQLASLRTAHAALKAEYADLSKRHDDAVEGREKAERYCDEVRLELARAGGDLNAVKKEAEVEPPPQVTVVVGNGNGSPVGKDVKSEVKQESGHMEVDSPLANGAGPSSSTPTMNGTSTPRDPTIAINHLLEHQSQELASLRAECLQLKKDKDEISAWVIAPTDEIIAQTPLYKALVEKFAENMVAYKTRSVRGEEAIEAANAMRDDMERFRESALHEHRMALESIRQQLRTKEADIARLRGQRDVLKEENEMRKAQQAVSSQSVKEVEEFAQFQEERVKVLVAEAKRLHAQLAAVGGEKDYLGFLLQREGSDLDYVRSLEEQLHLRKFLLKSPLLDKRKIRRNCCKNNWRNSLHRHLNWNQYDKNLVIAREEGATCRRKLEEREALCSTGSDADRIRESEEKTKQIQNLRLQVEQANTAVNSLYQEIDQLTQAYEGMQRMAQTKVYNLKALETQVVDLTTVKAKAEHKFFAVSRENLGLKEQEASLRKGIDLQRSALEKAKAVEDGLHAQLSNQEKELTLLRTTIYKYEGELQSLHTELTRAKAEVKASEVRMNAYKADSAKYMEAESRTSAQCHELEGQILEMKSKLKEVKSQAKTAETKVVATSSSDPQLKRERDQLFHSAMDASKIV</sequence>